<evidence type="ECO:0000313" key="2">
    <source>
        <dbReference type="EMBL" id="MFF0541676.1"/>
    </source>
</evidence>
<organism evidence="2 3">
    <name type="scientific">Nocardia thailandica</name>
    <dbReference type="NCBI Taxonomy" id="257275"/>
    <lineage>
        <taxon>Bacteria</taxon>
        <taxon>Bacillati</taxon>
        <taxon>Actinomycetota</taxon>
        <taxon>Actinomycetes</taxon>
        <taxon>Mycobacteriales</taxon>
        <taxon>Nocardiaceae</taxon>
        <taxon>Nocardia</taxon>
    </lineage>
</organism>
<evidence type="ECO:0008006" key="4">
    <source>
        <dbReference type="Google" id="ProtNLM"/>
    </source>
</evidence>
<evidence type="ECO:0000313" key="3">
    <source>
        <dbReference type="Proteomes" id="UP001601444"/>
    </source>
</evidence>
<proteinExistence type="predicted"/>
<dbReference type="RefSeq" id="WP_387698812.1">
    <property type="nucleotide sequence ID" value="NZ_JBIAMX010000001.1"/>
</dbReference>
<sequence length="193" mass="19415">MASARSRSTVGAALCALASGLLFLSPATASAEAGGGGGGVDYGGGCLLAPADRGVTIDSLRFRCSAGQLGQVFSGAGRGAVPNGVTNGWVARPPELVGPAPALWIGKVFRTGPGGGTLTNRVTGAGVEAFPANVYAGPSILDGGDTWVLDYAPSPTPQVYDEIREVTPGVWLGYSWWRGAPNVLLATFVLAPA</sequence>
<accession>A0ABW6PGZ7</accession>
<feature type="chain" id="PRO_5047463544" description="Secreted protein" evidence="1">
    <location>
        <begin position="32"/>
        <end position="193"/>
    </location>
</feature>
<gene>
    <name evidence="2" type="ORF">ACFYTF_02455</name>
</gene>
<protein>
    <recommendedName>
        <fullName evidence="4">Secreted protein</fullName>
    </recommendedName>
</protein>
<dbReference type="EMBL" id="JBIAMX010000001">
    <property type="protein sequence ID" value="MFF0541676.1"/>
    <property type="molecule type" value="Genomic_DNA"/>
</dbReference>
<keyword evidence="1" id="KW-0732">Signal</keyword>
<feature type="signal peptide" evidence="1">
    <location>
        <begin position="1"/>
        <end position="31"/>
    </location>
</feature>
<evidence type="ECO:0000256" key="1">
    <source>
        <dbReference type="SAM" id="SignalP"/>
    </source>
</evidence>
<dbReference type="Proteomes" id="UP001601444">
    <property type="component" value="Unassembled WGS sequence"/>
</dbReference>
<keyword evidence="3" id="KW-1185">Reference proteome</keyword>
<reference evidence="2 3" key="1">
    <citation type="submission" date="2024-10" db="EMBL/GenBank/DDBJ databases">
        <title>The Natural Products Discovery Center: Release of the First 8490 Sequenced Strains for Exploring Actinobacteria Biosynthetic Diversity.</title>
        <authorList>
            <person name="Kalkreuter E."/>
            <person name="Kautsar S.A."/>
            <person name="Yang D."/>
            <person name="Bader C.D."/>
            <person name="Teijaro C.N."/>
            <person name="Fluegel L."/>
            <person name="Davis C.M."/>
            <person name="Simpson J.R."/>
            <person name="Lauterbach L."/>
            <person name="Steele A.D."/>
            <person name="Gui C."/>
            <person name="Meng S."/>
            <person name="Li G."/>
            <person name="Viehrig K."/>
            <person name="Ye F."/>
            <person name="Su P."/>
            <person name="Kiefer A.F."/>
            <person name="Nichols A."/>
            <person name="Cepeda A.J."/>
            <person name="Yan W."/>
            <person name="Fan B."/>
            <person name="Jiang Y."/>
            <person name="Adhikari A."/>
            <person name="Zheng C.-J."/>
            <person name="Schuster L."/>
            <person name="Cowan T.M."/>
            <person name="Smanski M.J."/>
            <person name="Chevrette M.G."/>
            <person name="De Carvalho L.P.S."/>
            <person name="Shen B."/>
        </authorList>
    </citation>
    <scope>NUCLEOTIDE SEQUENCE [LARGE SCALE GENOMIC DNA]</scope>
    <source>
        <strain evidence="2 3">NPDC004045</strain>
    </source>
</reference>
<name>A0ABW6PGZ7_9NOCA</name>
<comment type="caution">
    <text evidence="2">The sequence shown here is derived from an EMBL/GenBank/DDBJ whole genome shotgun (WGS) entry which is preliminary data.</text>
</comment>